<name>A0AAV7JHW4_9METZ</name>
<reference evidence="2 3" key="1">
    <citation type="journal article" date="2023" name="BMC Biol.">
        <title>The compact genome of the sponge Oopsacas minuta (Hexactinellida) is lacking key metazoan core genes.</title>
        <authorList>
            <person name="Santini S."/>
            <person name="Schenkelaars Q."/>
            <person name="Jourda C."/>
            <person name="Duchesne M."/>
            <person name="Belahbib H."/>
            <person name="Rocher C."/>
            <person name="Selva M."/>
            <person name="Riesgo A."/>
            <person name="Vervoort M."/>
            <person name="Leys S.P."/>
            <person name="Kodjabachian L."/>
            <person name="Le Bivic A."/>
            <person name="Borchiellini C."/>
            <person name="Claverie J.M."/>
            <person name="Renard E."/>
        </authorList>
    </citation>
    <scope>NUCLEOTIDE SEQUENCE [LARGE SCALE GENOMIC DNA]</scope>
    <source>
        <strain evidence="2">SPO-2</strain>
    </source>
</reference>
<comment type="caution">
    <text evidence="2">The sequence shown here is derived from an EMBL/GenBank/DDBJ whole genome shotgun (WGS) entry which is preliminary data.</text>
</comment>
<evidence type="ECO:0000313" key="3">
    <source>
        <dbReference type="Proteomes" id="UP001165289"/>
    </source>
</evidence>
<gene>
    <name evidence="2" type="ORF">LOD99_8192</name>
</gene>
<organism evidence="2 3">
    <name type="scientific">Oopsacas minuta</name>
    <dbReference type="NCBI Taxonomy" id="111878"/>
    <lineage>
        <taxon>Eukaryota</taxon>
        <taxon>Metazoa</taxon>
        <taxon>Porifera</taxon>
        <taxon>Hexactinellida</taxon>
        <taxon>Hexasterophora</taxon>
        <taxon>Lyssacinosida</taxon>
        <taxon>Leucopsacidae</taxon>
        <taxon>Oopsacas</taxon>
    </lineage>
</organism>
<accession>A0AAV7JHW4</accession>
<keyword evidence="3" id="KW-1185">Reference proteome</keyword>
<sequence length="139" mass="16364">MEYQKTDTESESEDSSCETRVTVQQFNQSERNDLVRDLDLHKQAAELLVSRLKEKQVLDRSVKVSFSKKRRTPPTLFFQWKISWYIATIFLVFSDNWVSPHMIKENGDCFWTVPSAASSVFFYTMEMFMELFQLVTPPS</sequence>
<evidence type="ECO:0000256" key="1">
    <source>
        <dbReference type="SAM" id="Phobius"/>
    </source>
</evidence>
<proteinExistence type="predicted"/>
<protein>
    <submittedName>
        <fullName evidence="2">Uncharacterized protein</fullName>
    </submittedName>
</protein>
<keyword evidence="1" id="KW-1133">Transmembrane helix</keyword>
<dbReference type="Proteomes" id="UP001165289">
    <property type="component" value="Unassembled WGS sequence"/>
</dbReference>
<dbReference type="EMBL" id="JAKMXF010000331">
    <property type="protein sequence ID" value="KAI6648402.1"/>
    <property type="molecule type" value="Genomic_DNA"/>
</dbReference>
<keyword evidence="1" id="KW-0472">Membrane</keyword>
<dbReference type="AlphaFoldDB" id="A0AAV7JHW4"/>
<evidence type="ECO:0000313" key="2">
    <source>
        <dbReference type="EMBL" id="KAI6648402.1"/>
    </source>
</evidence>
<feature type="transmembrane region" description="Helical" evidence="1">
    <location>
        <begin position="82"/>
        <end position="98"/>
    </location>
</feature>
<keyword evidence="1" id="KW-0812">Transmembrane</keyword>